<evidence type="ECO:0000256" key="5">
    <source>
        <dbReference type="ARBA" id="ARBA00022741"/>
    </source>
</evidence>
<dbReference type="GO" id="GO:0016301">
    <property type="term" value="F:kinase activity"/>
    <property type="evidence" value="ECO:0007669"/>
    <property type="project" value="UniProtKB-KW"/>
</dbReference>
<evidence type="ECO:0000256" key="4">
    <source>
        <dbReference type="ARBA" id="ARBA00022679"/>
    </source>
</evidence>
<keyword evidence="6 14" id="KW-0418">Kinase</keyword>
<keyword evidence="3" id="KW-0597">Phosphoprotein</keyword>
<evidence type="ECO:0000256" key="6">
    <source>
        <dbReference type="ARBA" id="ARBA00022777"/>
    </source>
</evidence>
<evidence type="ECO:0000256" key="2">
    <source>
        <dbReference type="ARBA" id="ARBA00012438"/>
    </source>
</evidence>
<dbReference type="InterPro" id="IPR050482">
    <property type="entry name" value="Sensor_HK_TwoCompSys"/>
</dbReference>
<sequence length="444" mass="46681">MTPLASRLPTLGDVNRLYDFLRRHPTGVDGCWAFILFVPSALLAADSQMSVEPLPGLAVLGALTTVVTLRRRFPEAMLALALATGALQLITDLPPLPLNFAFLLITFTVASRPPRLPSRAALAASLIAPSLAVLRWSGGEESPAATAVETVFLTVAFCLAWVLGDSLRTRRAYYAELEERAARLEEERETQARMAVAAERARIARELHDVVAHNVSVMVVQADGAAYVLDTAPEQARGALETISETGRQALTEMRRLLGVLRAPAEGDEASAQGYHPQPGVGQLADLVDQVRDAGLPVDFRIEGTPRPLPSGVELTAYRIVQEALTNSRKHGGPLAGATVRLTYDGGLLTVLAEDDGRGAQRDLYRDGGADGQGHGLIGMRERVGMVGGRLEAGPRPGGGFRILARLPLGDAEPAGRGGAGHPPGTEQAAGSAGSAGTAGAAET</sequence>
<keyword evidence="9" id="KW-0175">Coiled coil</keyword>
<dbReference type="InterPro" id="IPR003594">
    <property type="entry name" value="HATPase_dom"/>
</dbReference>
<evidence type="ECO:0000259" key="11">
    <source>
        <dbReference type="Pfam" id="PF02518"/>
    </source>
</evidence>
<evidence type="ECO:0000259" key="12">
    <source>
        <dbReference type="Pfam" id="PF07730"/>
    </source>
</evidence>
<evidence type="ECO:0000256" key="10">
    <source>
        <dbReference type="SAM" id="MobiDB-lite"/>
    </source>
</evidence>
<keyword evidence="8" id="KW-0902">Two-component regulatory system</keyword>
<dbReference type="PANTHER" id="PTHR24421:SF10">
    <property type="entry name" value="NITRATE_NITRITE SENSOR PROTEIN NARQ"/>
    <property type="match status" value="1"/>
</dbReference>
<accession>A0ABP5B3R9</accession>
<evidence type="ECO:0000313" key="15">
    <source>
        <dbReference type="Proteomes" id="UP001501303"/>
    </source>
</evidence>
<feature type="compositionally biased region" description="Low complexity" evidence="10">
    <location>
        <begin position="423"/>
        <end position="444"/>
    </location>
</feature>
<dbReference type="Pfam" id="PF02518">
    <property type="entry name" value="HATPase_c"/>
    <property type="match status" value="1"/>
</dbReference>
<evidence type="ECO:0000256" key="7">
    <source>
        <dbReference type="ARBA" id="ARBA00022840"/>
    </source>
</evidence>
<organism evidence="14 15">
    <name type="scientific">Streptomyces sodiiphilus</name>
    <dbReference type="NCBI Taxonomy" id="226217"/>
    <lineage>
        <taxon>Bacteria</taxon>
        <taxon>Bacillati</taxon>
        <taxon>Actinomycetota</taxon>
        <taxon>Actinomycetes</taxon>
        <taxon>Kitasatosporales</taxon>
        <taxon>Streptomycetaceae</taxon>
        <taxon>Streptomyces</taxon>
    </lineage>
</organism>
<dbReference type="EMBL" id="BAAAMJ010000057">
    <property type="protein sequence ID" value="GAA1929766.1"/>
    <property type="molecule type" value="Genomic_DNA"/>
</dbReference>
<feature type="domain" description="Histidine kinase/HSP90-like ATPase" evidence="11">
    <location>
        <begin position="313"/>
        <end position="409"/>
    </location>
</feature>
<dbReference type="SUPFAM" id="SSF55874">
    <property type="entry name" value="ATPase domain of HSP90 chaperone/DNA topoisomerase II/histidine kinase"/>
    <property type="match status" value="1"/>
</dbReference>
<evidence type="ECO:0000313" key="14">
    <source>
        <dbReference type="EMBL" id="GAA1929766.1"/>
    </source>
</evidence>
<dbReference type="InterPro" id="IPR036890">
    <property type="entry name" value="HATPase_C_sf"/>
</dbReference>
<proteinExistence type="predicted"/>
<comment type="caution">
    <text evidence="14">The sequence shown here is derived from an EMBL/GenBank/DDBJ whole genome shotgun (WGS) entry which is preliminary data.</text>
</comment>
<name>A0ABP5B3R9_9ACTN</name>
<protein>
    <recommendedName>
        <fullName evidence="2">histidine kinase</fullName>
        <ecNumber evidence="2">2.7.13.3</ecNumber>
    </recommendedName>
</protein>
<gene>
    <name evidence="14" type="ORF">GCM10009716_41640</name>
</gene>
<feature type="coiled-coil region" evidence="9">
    <location>
        <begin position="167"/>
        <end position="201"/>
    </location>
</feature>
<evidence type="ECO:0000259" key="13">
    <source>
        <dbReference type="Pfam" id="PF23539"/>
    </source>
</evidence>
<dbReference type="Gene3D" id="3.30.565.10">
    <property type="entry name" value="Histidine kinase-like ATPase, C-terminal domain"/>
    <property type="match status" value="1"/>
</dbReference>
<dbReference type="CDD" id="cd16917">
    <property type="entry name" value="HATPase_UhpB-NarQ-NarX-like"/>
    <property type="match status" value="1"/>
</dbReference>
<feature type="region of interest" description="Disordered" evidence="10">
    <location>
        <begin position="410"/>
        <end position="444"/>
    </location>
</feature>
<keyword evidence="4" id="KW-0808">Transferase</keyword>
<dbReference type="PANTHER" id="PTHR24421">
    <property type="entry name" value="NITRATE/NITRITE SENSOR PROTEIN NARX-RELATED"/>
    <property type="match status" value="1"/>
</dbReference>
<dbReference type="EC" id="2.7.13.3" evidence="2"/>
<evidence type="ECO:0000256" key="9">
    <source>
        <dbReference type="SAM" id="Coils"/>
    </source>
</evidence>
<dbReference type="InterPro" id="IPR055558">
    <property type="entry name" value="DUF7134"/>
</dbReference>
<dbReference type="Proteomes" id="UP001501303">
    <property type="component" value="Unassembled WGS sequence"/>
</dbReference>
<feature type="domain" description="DUF7134" evidence="13">
    <location>
        <begin position="17"/>
        <end position="171"/>
    </location>
</feature>
<keyword evidence="7" id="KW-0067">ATP-binding</keyword>
<evidence type="ECO:0000256" key="1">
    <source>
        <dbReference type="ARBA" id="ARBA00000085"/>
    </source>
</evidence>
<dbReference type="Gene3D" id="1.20.5.1930">
    <property type="match status" value="1"/>
</dbReference>
<keyword evidence="5" id="KW-0547">Nucleotide-binding</keyword>
<dbReference type="InterPro" id="IPR011712">
    <property type="entry name" value="Sig_transdc_His_kin_sub3_dim/P"/>
</dbReference>
<reference evidence="15" key="1">
    <citation type="journal article" date="2019" name="Int. J. Syst. Evol. Microbiol.">
        <title>The Global Catalogue of Microorganisms (GCM) 10K type strain sequencing project: providing services to taxonomists for standard genome sequencing and annotation.</title>
        <authorList>
            <consortium name="The Broad Institute Genomics Platform"/>
            <consortium name="The Broad Institute Genome Sequencing Center for Infectious Disease"/>
            <person name="Wu L."/>
            <person name="Ma J."/>
        </authorList>
    </citation>
    <scope>NUCLEOTIDE SEQUENCE [LARGE SCALE GENOMIC DNA]</scope>
    <source>
        <strain evidence="15">JCM 13581</strain>
    </source>
</reference>
<keyword evidence="15" id="KW-1185">Reference proteome</keyword>
<evidence type="ECO:0000256" key="8">
    <source>
        <dbReference type="ARBA" id="ARBA00023012"/>
    </source>
</evidence>
<dbReference type="Pfam" id="PF23539">
    <property type="entry name" value="DUF7134"/>
    <property type="match status" value="1"/>
</dbReference>
<comment type="catalytic activity">
    <reaction evidence="1">
        <text>ATP + protein L-histidine = ADP + protein N-phospho-L-histidine.</text>
        <dbReference type="EC" id="2.7.13.3"/>
    </reaction>
</comment>
<feature type="domain" description="Signal transduction histidine kinase subgroup 3 dimerisation and phosphoacceptor" evidence="12">
    <location>
        <begin position="199"/>
        <end position="265"/>
    </location>
</feature>
<evidence type="ECO:0000256" key="3">
    <source>
        <dbReference type="ARBA" id="ARBA00022553"/>
    </source>
</evidence>
<dbReference type="Pfam" id="PF07730">
    <property type="entry name" value="HisKA_3"/>
    <property type="match status" value="1"/>
</dbReference>